<evidence type="ECO:0000313" key="4">
    <source>
        <dbReference type="Proteomes" id="UP001431192"/>
    </source>
</evidence>
<evidence type="ECO:0000259" key="2">
    <source>
        <dbReference type="Pfam" id="PF09603"/>
    </source>
</evidence>
<dbReference type="Proteomes" id="UP001431192">
    <property type="component" value="Unassembled WGS sequence"/>
</dbReference>
<dbReference type="EMBL" id="JAODOQ010000001">
    <property type="protein sequence ID" value="MCT8987563.1"/>
    <property type="molecule type" value="Genomic_DNA"/>
</dbReference>
<dbReference type="InterPro" id="IPR011871">
    <property type="entry name" value="Fib_succ_major"/>
</dbReference>
<feature type="signal peptide" evidence="1">
    <location>
        <begin position="1"/>
        <end position="21"/>
    </location>
</feature>
<organism evidence="3 4">
    <name type="scientific">Shewanella phaeophyticola</name>
    <dbReference type="NCBI Taxonomy" id="2978345"/>
    <lineage>
        <taxon>Bacteria</taxon>
        <taxon>Pseudomonadati</taxon>
        <taxon>Pseudomonadota</taxon>
        <taxon>Gammaproteobacteria</taxon>
        <taxon>Alteromonadales</taxon>
        <taxon>Shewanellaceae</taxon>
        <taxon>Shewanella</taxon>
    </lineage>
</organism>
<feature type="chain" id="PRO_5045603399" evidence="1">
    <location>
        <begin position="22"/>
        <end position="115"/>
    </location>
</feature>
<dbReference type="NCBIfam" id="TIGR02145">
    <property type="entry name" value="Fib_succ_major"/>
    <property type="match status" value="1"/>
</dbReference>
<keyword evidence="1" id="KW-0732">Signal</keyword>
<accession>A0ABT2P4L1</accession>
<evidence type="ECO:0000256" key="1">
    <source>
        <dbReference type="SAM" id="SignalP"/>
    </source>
</evidence>
<feature type="domain" description="Fibrobacter succinogenes major paralogous" evidence="2">
    <location>
        <begin position="46"/>
        <end position="101"/>
    </location>
</feature>
<reference evidence="3" key="1">
    <citation type="submission" date="2022-09" db="EMBL/GenBank/DDBJ databases">
        <title>Shewanella sp. KJ10-1 sp.nov, isolated from marine algae.</title>
        <authorList>
            <person name="Butt M."/>
            <person name="Lee J.K."/>
            <person name="Kim J.M."/>
            <person name="Choi D.G."/>
        </authorList>
    </citation>
    <scope>NUCLEOTIDE SEQUENCE</scope>
    <source>
        <strain evidence="3">KJ10-1</strain>
    </source>
</reference>
<dbReference type="Pfam" id="PF09603">
    <property type="entry name" value="Fib_succ_major"/>
    <property type="match status" value="1"/>
</dbReference>
<protein>
    <submittedName>
        <fullName evidence="3">Fibrobacter succinogenes major paralogous domain-containing protein</fullName>
    </submittedName>
</protein>
<sequence length="115" mass="12465">MKQLILSIGACMVMASTAASASGINSELHKLDNTVQDREGNVYLTVSIGDQVWLAENLRSTQFQDGSAVRSGAVLNNDAANLLTYGRLYNWHDVSDERNLALRAGELPPMKIGKS</sequence>
<evidence type="ECO:0000313" key="3">
    <source>
        <dbReference type="EMBL" id="MCT8987563.1"/>
    </source>
</evidence>
<proteinExistence type="predicted"/>
<keyword evidence="4" id="KW-1185">Reference proteome</keyword>
<comment type="caution">
    <text evidence="3">The sequence shown here is derived from an EMBL/GenBank/DDBJ whole genome shotgun (WGS) entry which is preliminary data.</text>
</comment>
<gene>
    <name evidence="3" type="ORF">N4T56_15200</name>
</gene>
<name>A0ABT2P4L1_9GAMM</name>